<keyword evidence="4 11" id="KW-0812">Transmembrane</keyword>
<accession>A0A553PDV3</accession>
<dbReference type="OMA" id="VLISCHA"/>
<dbReference type="STRING" id="6832.A0A553PDV3"/>
<sequence>MWNSRLQSSKIQNTFQPSQKRVFLYTFRYVLISCHANYSRIYSRFNIFLMIVFVWGFSFGIMIPPLVEIWGTMGLNEKTFSCTILKKDGTSPKKFLMLFGFMMPCIVITCCYSAIFCKVRQSRKNVQQHLNGGTGPSSNNTQIRNQYHTNSVQSAQRREDIRLTKMMLTIFLCFVVCFLPLMLVNVVDEGIRYPFLHIPASVLAWASAVINPFIYAFKNRQYQQAFAKRACVRRLKKGGLDYDDLVPKDGPSRPPSLGQATSSSNKTTTTTTSGGTKTPSVMLSHNDVSSANLGGIQVIAILEEQLAESEQDADPGAHTNLASQQVE</sequence>
<protein>
    <recommendedName>
        <fullName evidence="12">G-protein coupled receptors family 1 profile domain-containing protein</fullName>
    </recommendedName>
</protein>
<dbReference type="PANTHER" id="PTHR24228:SF71">
    <property type="entry name" value="PROTEIN TRAPPED IN ENDODERM-1"/>
    <property type="match status" value="1"/>
</dbReference>
<evidence type="ECO:0000256" key="5">
    <source>
        <dbReference type="ARBA" id="ARBA00022989"/>
    </source>
</evidence>
<dbReference type="Pfam" id="PF00001">
    <property type="entry name" value="7tm_1"/>
    <property type="match status" value="1"/>
</dbReference>
<evidence type="ECO:0000256" key="7">
    <source>
        <dbReference type="ARBA" id="ARBA00023136"/>
    </source>
</evidence>
<keyword evidence="8" id="KW-0675">Receptor</keyword>
<evidence type="ECO:0000256" key="4">
    <source>
        <dbReference type="ARBA" id="ARBA00022692"/>
    </source>
</evidence>
<evidence type="ECO:0000256" key="3">
    <source>
        <dbReference type="ARBA" id="ARBA00022475"/>
    </source>
</evidence>
<keyword evidence="6" id="KW-0297">G-protein coupled receptor</keyword>
<keyword evidence="9" id="KW-0807">Transducer</keyword>
<dbReference type="PRINTS" id="PR00237">
    <property type="entry name" value="GPCRRHODOPSN"/>
</dbReference>
<feature type="transmembrane region" description="Helical" evidence="11">
    <location>
        <begin position="95"/>
        <end position="117"/>
    </location>
</feature>
<dbReference type="InterPro" id="IPR000276">
    <property type="entry name" value="GPCR_Rhodpsn"/>
</dbReference>
<feature type="region of interest" description="Disordered" evidence="10">
    <location>
        <begin position="243"/>
        <end position="286"/>
    </location>
</feature>
<feature type="domain" description="G-protein coupled receptors family 1 profile" evidence="12">
    <location>
        <begin position="28"/>
        <end position="215"/>
    </location>
</feature>
<dbReference type="GO" id="GO:0004930">
    <property type="term" value="F:G protein-coupled receptor activity"/>
    <property type="evidence" value="ECO:0007669"/>
    <property type="project" value="UniProtKB-KW"/>
</dbReference>
<evidence type="ECO:0000256" key="6">
    <source>
        <dbReference type="ARBA" id="ARBA00023040"/>
    </source>
</evidence>
<evidence type="ECO:0000256" key="2">
    <source>
        <dbReference type="ARBA" id="ARBA00010663"/>
    </source>
</evidence>
<comment type="similarity">
    <text evidence="2">Belongs to the G-protein coupled receptor 1 family.</text>
</comment>
<keyword evidence="14" id="KW-1185">Reference proteome</keyword>
<dbReference type="PROSITE" id="PS50262">
    <property type="entry name" value="G_PROTEIN_RECEP_F1_2"/>
    <property type="match status" value="1"/>
</dbReference>
<evidence type="ECO:0000256" key="9">
    <source>
        <dbReference type="ARBA" id="ARBA00023224"/>
    </source>
</evidence>
<keyword evidence="5 11" id="KW-1133">Transmembrane helix</keyword>
<evidence type="ECO:0000259" key="12">
    <source>
        <dbReference type="PROSITE" id="PS50262"/>
    </source>
</evidence>
<comment type="caution">
    <text evidence="13">The sequence shown here is derived from an EMBL/GenBank/DDBJ whole genome shotgun (WGS) entry which is preliminary data.</text>
</comment>
<feature type="region of interest" description="Disordered" evidence="10">
    <location>
        <begin position="307"/>
        <end position="327"/>
    </location>
</feature>
<dbReference type="SUPFAM" id="SSF81321">
    <property type="entry name" value="Family A G protein-coupled receptor-like"/>
    <property type="match status" value="1"/>
</dbReference>
<evidence type="ECO:0000313" key="14">
    <source>
        <dbReference type="Proteomes" id="UP000318571"/>
    </source>
</evidence>
<reference evidence="13 14" key="1">
    <citation type="journal article" date="2018" name="Nat. Ecol. Evol.">
        <title>Genomic signatures of mitonuclear coevolution across populations of Tigriopus californicus.</title>
        <authorList>
            <person name="Barreto F.S."/>
            <person name="Watson E.T."/>
            <person name="Lima T.G."/>
            <person name="Willett C.S."/>
            <person name="Edmands S."/>
            <person name="Li W."/>
            <person name="Burton R.S."/>
        </authorList>
    </citation>
    <scope>NUCLEOTIDE SEQUENCE [LARGE SCALE GENOMIC DNA]</scope>
    <source>
        <strain evidence="13 14">San Diego</strain>
    </source>
</reference>
<feature type="transmembrane region" description="Helical" evidence="11">
    <location>
        <begin position="196"/>
        <end position="217"/>
    </location>
</feature>
<dbReference type="PANTHER" id="PTHR24228">
    <property type="entry name" value="B2 BRADYKININ RECEPTOR/ANGIOTENSIN II RECEPTOR"/>
    <property type="match status" value="1"/>
</dbReference>
<evidence type="ECO:0000256" key="1">
    <source>
        <dbReference type="ARBA" id="ARBA00004651"/>
    </source>
</evidence>
<dbReference type="GO" id="GO:0005886">
    <property type="term" value="C:plasma membrane"/>
    <property type="evidence" value="ECO:0007669"/>
    <property type="project" value="UniProtKB-SubCell"/>
</dbReference>
<dbReference type="InterPro" id="IPR017452">
    <property type="entry name" value="GPCR_Rhodpsn_7TM"/>
</dbReference>
<dbReference type="AlphaFoldDB" id="A0A553PDV3"/>
<evidence type="ECO:0000256" key="10">
    <source>
        <dbReference type="SAM" id="MobiDB-lite"/>
    </source>
</evidence>
<keyword evidence="3" id="KW-1003">Cell membrane</keyword>
<comment type="subcellular location">
    <subcellularLocation>
        <location evidence="1">Cell membrane</location>
        <topology evidence="1">Multi-pass membrane protein</topology>
    </subcellularLocation>
</comment>
<keyword evidence="7 11" id="KW-0472">Membrane</keyword>
<dbReference type="Proteomes" id="UP000318571">
    <property type="component" value="Chromosome 2"/>
</dbReference>
<dbReference type="EMBL" id="VCGU01000005">
    <property type="protein sequence ID" value="TRY75862.1"/>
    <property type="molecule type" value="Genomic_DNA"/>
</dbReference>
<evidence type="ECO:0000256" key="8">
    <source>
        <dbReference type="ARBA" id="ARBA00023170"/>
    </source>
</evidence>
<feature type="compositionally biased region" description="Low complexity" evidence="10">
    <location>
        <begin position="261"/>
        <end position="278"/>
    </location>
</feature>
<proteinExistence type="inferred from homology"/>
<gene>
    <name evidence="13" type="ORF">TCAL_00618</name>
</gene>
<feature type="transmembrane region" description="Helical" evidence="11">
    <location>
        <begin position="166"/>
        <end position="184"/>
    </location>
</feature>
<organism evidence="13 14">
    <name type="scientific">Tigriopus californicus</name>
    <name type="common">Marine copepod</name>
    <dbReference type="NCBI Taxonomy" id="6832"/>
    <lineage>
        <taxon>Eukaryota</taxon>
        <taxon>Metazoa</taxon>
        <taxon>Ecdysozoa</taxon>
        <taxon>Arthropoda</taxon>
        <taxon>Crustacea</taxon>
        <taxon>Multicrustacea</taxon>
        <taxon>Hexanauplia</taxon>
        <taxon>Copepoda</taxon>
        <taxon>Harpacticoida</taxon>
        <taxon>Harpacticidae</taxon>
        <taxon>Tigriopus</taxon>
    </lineage>
</organism>
<evidence type="ECO:0000313" key="13">
    <source>
        <dbReference type="EMBL" id="TRY75862.1"/>
    </source>
</evidence>
<evidence type="ECO:0000256" key="11">
    <source>
        <dbReference type="SAM" id="Phobius"/>
    </source>
</evidence>
<name>A0A553PDV3_TIGCA</name>
<feature type="transmembrane region" description="Helical" evidence="11">
    <location>
        <begin position="47"/>
        <end position="67"/>
    </location>
</feature>
<dbReference type="Gene3D" id="1.20.1070.10">
    <property type="entry name" value="Rhodopsin 7-helix transmembrane proteins"/>
    <property type="match status" value="1"/>
</dbReference>